<dbReference type="Gene3D" id="1.20.1740.10">
    <property type="entry name" value="Amino acid/polyamine transporter I"/>
    <property type="match status" value="1"/>
</dbReference>
<dbReference type="PIRSF" id="PIRSF006060">
    <property type="entry name" value="AA_transporter"/>
    <property type="match status" value="1"/>
</dbReference>
<dbReference type="AlphaFoldDB" id="A0A7I7Y5G3"/>
<dbReference type="PANTHER" id="PTHR42770">
    <property type="entry name" value="AMINO ACID TRANSPORTER-RELATED"/>
    <property type="match status" value="1"/>
</dbReference>
<gene>
    <name evidence="8" type="ORF">MCNF_49580</name>
</gene>
<dbReference type="RefSeq" id="WP_085152117.1">
    <property type="nucleotide sequence ID" value="NZ_AP022612.1"/>
</dbReference>
<dbReference type="GO" id="GO:0016020">
    <property type="term" value="C:membrane"/>
    <property type="evidence" value="ECO:0007669"/>
    <property type="project" value="UniProtKB-SubCell"/>
</dbReference>
<comment type="function">
    <text evidence="1">Probable amino-acid or metabolite transport protein.</text>
</comment>
<sequence length="489" mass="49732">MPAPVSKPPLVAATTPVSGLSRRTLPLIAVFTQSIAAVAPTGAAAVIPALVIATAGGAGAILAFGAAALVIVLVSACLRPMAERMAAVGGLYTYVARGLGPLVALPTGFSAIIGYAAVSMAGLVAVGTYLSHIAVAVGLTSSTTTFVIVAVGSASAGAATLVMLRGIQMSARITLLIECVSLTLLAVILGLIAARLRSSDFENAASDWELGPHNLVIGTVVAISAFVGFESSTTLSGEARQPFLSVPRTLRWTPFATAGIYLIAVTILAVALPSTSESVRHSSTPLVALVAAERSAALSAILDLAIAASFLACTLASVNALVRVLFSMGREGVAPRVLGRTHPRLKTPTPAIAIAMTVVTVVPMVTLALGAPADQALRAFLTLSACGYLGSYLAGCLAAPALLRRIGESTPGVVALSAVTSTLLVLLAGTTVFAVLREGVLVLTVYAVLLTLAVLYTATLRLFAPARLAAVGIYDETQRTDLLNTVTFR</sequence>
<dbReference type="InterPro" id="IPR050367">
    <property type="entry name" value="APC_superfamily"/>
</dbReference>
<dbReference type="EMBL" id="AP022612">
    <property type="protein sequence ID" value="BBZ36353.1"/>
    <property type="molecule type" value="Genomic_DNA"/>
</dbReference>
<evidence type="ECO:0000313" key="9">
    <source>
        <dbReference type="Proteomes" id="UP000466931"/>
    </source>
</evidence>
<organism evidence="8 9">
    <name type="scientific">Mycolicibacterium confluentis</name>
    <dbReference type="NCBI Taxonomy" id="28047"/>
    <lineage>
        <taxon>Bacteria</taxon>
        <taxon>Bacillati</taxon>
        <taxon>Actinomycetota</taxon>
        <taxon>Actinomycetes</taxon>
        <taxon>Mycobacteriales</taxon>
        <taxon>Mycobacteriaceae</taxon>
        <taxon>Mycolicibacterium</taxon>
    </lineage>
</organism>
<evidence type="ECO:0000256" key="3">
    <source>
        <dbReference type="ARBA" id="ARBA00009523"/>
    </source>
</evidence>
<protein>
    <submittedName>
        <fullName evidence="8">Amino acid permease</fullName>
    </submittedName>
</protein>
<dbReference type="Proteomes" id="UP000466931">
    <property type="component" value="Chromosome"/>
</dbReference>
<evidence type="ECO:0000256" key="6">
    <source>
        <dbReference type="ARBA" id="ARBA00022989"/>
    </source>
</evidence>
<dbReference type="GO" id="GO:0055085">
    <property type="term" value="P:transmembrane transport"/>
    <property type="evidence" value="ECO:0007669"/>
    <property type="project" value="InterPro"/>
</dbReference>
<evidence type="ECO:0000256" key="4">
    <source>
        <dbReference type="ARBA" id="ARBA00022475"/>
    </source>
</evidence>
<dbReference type="InterPro" id="IPR002293">
    <property type="entry name" value="AA/rel_permease1"/>
</dbReference>
<reference evidence="8" key="1">
    <citation type="journal article" date="2019" name="Emerg. Microbes Infect.">
        <title>Comprehensive subspecies identification of 175 nontuberculous mycobacteria species based on 7547 genomic profiles.</title>
        <authorList>
            <person name="Matsumoto Y."/>
            <person name="Kinjo T."/>
            <person name="Motooka D."/>
            <person name="Nabeya D."/>
            <person name="Jung N."/>
            <person name="Uechi K."/>
            <person name="Horii T."/>
            <person name="Iida T."/>
            <person name="Fujita J."/>
            <person name="Nakamura S."/>
        </authorList>
    </citation>
    <scope>NUCLEOTIDE SEQUENCE [LARGE SCALE GENOMIC DNA]</scope>
    <source>
        <strain evidence="8">JCM 13671</strain>
    </source>
</reference>
<keyword evidence="5" id="KW-0812">Transmembrane</keyword>
<evidence type="ECO:0000256" key="5">
    <source>
        <dbReference type="ARBA" id="ARBA00022692"/>
    </source>
</evidence>
<reference evidence="8" key="2">
    <citation type="submission" date="2020-02" db="EMBL/GenBank/DDBJ databases">
        <authorList>
            <person name="Matsumoto Y."/>
            <person name="Motooka D."/>
            <person name="Nakamura S."/>
        </authorList>
    </citation>
    <scope>NUCLEOTIDE SEQUENCE</scope>
    <source>
        <strain evidence="8">JCM 13671</strain>
    </source>
</reference>
<accession>A0A7I7Y5G3</accession>
<dbReference type="Pfam" id="PF13520">
    <property type="entry name" value="AA_permease_2"/>
    <property type="match status" value="1"/>
</dbReference>
<keyword evidence="9" id="KW-1185">Reference proteome</keyword>
<evidence type="ECO:0000256" key="7">
    <source>
        <dbReference type="ARBA" id="ARBA00023136"/>
    </source>
</evidence>
<keyword evidence="6" id="KW-1133">Transmembrane helix</keyword>
<evidence type="ECO:0000256" key="1">
    <source>
        <dbReference type="ARBA" id="ARBA00002249"/>
    </source>
</evidence>
<proteinExistence type="inferred from homology"/>
<keyword evidence="4" id="KW-1003">Cell membrane</keyword>
<evidence type="ECO:0000313" key="8">
    <source>
        <dbReference type="EMBL" id="BBZ36353.1"/>
    </source>
</evidence>
<comment type="similarity">
    <text evidence="3">Belongs to the amino acid-polyamine-organocation (APC) superfamily.</text>
</comment>
<name>A0A7I7Y5G3_9MYCO</name>
<evidence type="ECO:0000256" key="2">
    <source>
        <dbReference type="ARBA" id="ARBA00004651"/>
    </source>
</evidence>
<dbReference type="PANTHER" id="PTHR42770:SF7">
    <property type="entry name" value="MEMBRANE PROTEIN"/>
    <property type="match status" value="1"/>
</dbReference>
<keyword evidence="7" id="KW-0472">Membrane</keyword>
<dbReference type="OrthoDB" id="3790922at2"/>
<comment type="subcellular location">
    <subcellularLocation>
        <location evidence="2">Cell membrane</location>
        <topology evidence="2">Multi-pass membrane protein</topology>
    </subcellularLocation>
</comment>